<evidence type="ECO:0000313" key="5">
    <source>
        <dbReference type="Proteomes" id="UP001500467"/>
    </source>
</evidence>
<evidence type="ECO:0000313" key="4">
    <source>
        <dbReference type="EMBL" id="GAA1208993.1"/>
    </source>
</evidence>
<dbReference type="EMBL" id="BAAALM010000010">
    <property type="protein sequence ID" value="GAA1208993.1"/>
    <property type="molecule type" value="Genomic_DNA"/>
</dbReference>
<evidence type="ECO:0000256" key="1">
    <source>
        <dbReference type="ARBA" id="ARBA00023125"/>
    </source>
</evidence>
<dbReference type="InterPro" id="IPR016032">
    <property type="entry name" value="Sig_transdc_resp-reg_C-effctor"/>
</dbReference>
<evidence type="ECO:0000256" key="2">
    <source>
        <dbReference type="SAM" id="MobiDB-lite"/>
    </source>
</evidence>
<dbReference type="InterPro" id="IPR036388">
    <property type="entry name" value="WH-like_DNA-bd_sf"/>
</dbReference>
<reference evidence="4 5" key="1">
    <citation type="journal article" date="2019" name="Int. J. Syst. Evol. Microbiol.">
        <title>The Global Catalogue of Microorganisms (GCM) 10K type strain sequencing project: providing services to taxonomists for standard genome sequencing and annotation.</title>
        <authorList>
            <consortium name="The Broad Institute Genomics Platform"/>
            <consortium name="The Broad Institute Genome Sequencing Center for Infectious Disease"/>
            <person name="Wu L."/>
            <person name="Ma J."/>
        </authorList>
    </citation>
    <scope>NUCLEOTIDE SEQUENCE [LARGE SCALE GENOMIC DNA]</scope>
    <source>
        <strain evidence="4 5">JCM 13022</strain>
    </source>
</reference>
<dbReference type="PROSITE" id="PS50043">
    <property type="entry name" value="HTH_LUXR_2"/>
    <property type="match status" value="1"/>
</dbReference>
<dbReference type="SMART" id="SM00421">
    <property type="entry name" value="HTH_LUXR"/>
    <property type="match status" value="1"/>
</dbReference>
<dbReference type="InterPro" id="IPR059106">
    <property type="entry name" value="WHD_MalT"/>
</dbReference>
<proteinExistence type="predicted"/>
<keyword evidence="5" id="KW-1185">Reference proteome</keyword>
<accession>A0ABN1VFB0</accession>
<evidence type="ECO:0000259" key="3">
    <source>
        <dbReference type="PROSITE" id="PS50043"/>
    </source>
</evidence>
<sequence>MQHDVPRRSRVPRLKTTVPALAPNLVVRERLSTVLDRVPPAGVGWVCAPAGTGKTTLLSQWCAGRDGAAAVWVSLDADDNDQRRFWSALLQAVEAGVPSLREHRGLSVPARPSDDPTFVAEIAAALGTAPGGAVLVLDDVHELTNRATLHGLAGLLRGLPPTARAVVSGRVVPGAPLTRSGLGVTVTEVSAEDMRFTAGEAAQLLAGAELDVSAATLSELMRGTEGWAAGLRHAASELAAHVGDGRDTVPAAVRASPVIGQLAGEVLSTLGEQERELVATLSVCDEVSPELAAALAGRRGTGARLAALERGSVVARRRVPDGTRYCVRAPFRDHARAALHRRDPERAARLAEVAAEWYAERGEPAPALAHACASGRSGTIRAVLHRCAVAAVLAGEHDLVRRALAALPAETADGDADGDGTLHLVSAFVRVEAGEVELAELDLARAAALLPDTDTDIDIDTLRRLVGTRIRLLTGRSGDGEEAGDGEAGDEEVAGGAAPVVPSSPLEAMALLQRADRLLCRDRSAEAGALAGSALRAARAARSDYVAARCLTTLGGVAALHGDFRSMTELASHAVAADAAGGRVQGTAGADAHVLLGYGALLRADTLRCLRHADTALRLAERNRAGAQGTRFIAATLRGAAEFERGERMRGLRRVRAAHEAVDTGRLPGVVVLLCGFLEHRFALELHRPDVAVRARERCQAVAPGSGEVAVMLAREQLASGRPGRAARVLAPAVSDDRPMVLRWPTVCCAVVDAEIQRWADRSLDAERALARAMEHARSQNVLYPLVAAPPVIGDMLSGDLGRFGACEPLARRVVVARRVAAPHTVPTLTERERAVLSLLPTGRSLDEIADDLTVSLNTVKTHTRAIYLKLGVTKRADAVDVARAHGLLDVHPTFAR</sequence>
<dbReference type="Pfam" id="PF25873">
    <property type="entry name" value="WHD_MalT"/>
    <property type="match status" value="1"/>
</dbReference>
<dbReference type="Gene3D" id="3.40.50.300">
    <property type="entry name" value="P-loop containing nucleotide triphosphate hydrolases"/>
    <property type="match status" value="1"/>
</dbReference>
<dbReference type="Proteomes" id="UP001500467">
    <property type="component" value="Unassembled WGS sequence"/>
</dbReference>
<feature type="region of interest" description="Disordered" evidence="2">
    <location>
        <begin position="476"/>
        <end position="497"/>
    </location>
</feature>
<dbReference type="InterPro" id="IPR027417">
    <property type="entry name" value="P-loop_NTPase"/>
</dbReference>
<dbReference type="PANTHER" id="PTHR43214">
    <property type="entry name" value="TWO-COMPONENT RESPONSE REGULATOR"/>
    <property type="match status" value="1"/>
</dbReference>
<organism evidence="4 5">
    <name type="scientific">Prauserella alba</name>
    <dbReference type="NCBI Taxonomy" id="176898"/>
    <lineage>
        <taxon>Bacteria</taxon>
        <taxon>Bacillati</taxon>
        <taxon>Actinomycetota</taxon>
        <taxon>Actinomycetes</taxon>
        <taxon>Pseudonocardiales</taxon>
        <taxon>Pseudonocardiaceae</taxon>
        <taxon>Prauserella</taxon>
    </lineage>
</organism>
<dbReference type="SUPFAM" id="SSF46894">
    <property type="entry name" value="C-terminal effector domain of the bipartite response regulators"/>
    <property type="match status" value="1"/>
</dbReference>
<keyword evidence="1" id="KW-0238">DNA-binding</keyword>
<feature type="compositionally biased region" description="Acidic residues" evidence="2">
    <location>
        <begin position="480"/>
        <end position="493"/>
    </location>
</feature>
<protein>
    <submittedName>
        <fullName evidence="4">LuxR C-terminal-related transcriptional regulator</fullName>
    </submittedName>
</protein>
<dbReference type="SUPFAM" id="SSF52540">
    <property type="entry name" value="P-loop containing nucleoside triphosphate hydrolases"/>
    <property type="match status" value="1"/>
</dbReference>
<dbReference type="Gene3D" id="1.10.10.10">
    <property type="entry name" value="Winged helix-like DNA-binding domain superfamily/Winged helix DNA-binding domain"/>
    <property type="match status" value="1"/>
</dbReference>
<dbReference type="Pfam" id="PF00196">
    <property type="entry name" value="GerE"/>
    <property type="match status" value="1"/>
</dbReference>
<gene>
    <name evidence="4" type="ORF">GCM10009675_31320</name>
</gene>
<dbReference type="PRINTS" id="PR00038">
    <property type="entry name" value="HTHLUXR"/>
</dbReference>
<dbReference type="InterPro" id="IPR000792">
    <property type="entry name" value="Tscrpt_reg_LuxR_C"/>
</dbReference>
<dbReference type="CDD" id="cd06170">
    <property type="entry name" value="LuxR_C_like"/>
    <property type="match status" value="1"/>
</dbReference>
<dbReference type="InterPro" id="IPR039420">
    <property type="entry name" value="WalR-like"/>
</dbReference>
<name>A0ABN1VFB0_9PSEU</name>
<comment type="caution">
    <text evidence="4">The sequence shown here is derived from an EMBL/GenBank/DDBJ whole genome shotgun (WGS) entry which is preliminary data.</text>
</comment>
<feature type="domain" description="HTH luxR-type" evidence="3">
    <location>
        <begin position="822"/>
        <end position="887"/>
    </location>
</feature>
<dbReference type="RefSeq" id="WP_253853925.1">
    <property type="nucleotide sequence ID" value="NZ_BAAALM010000010.1"/>
</dbReference>